<dbReference type="InterPro" id="IPR018321">
    <property type="entry name" value="Glucosamine6P_isomerase_CS"/>
</dbReference>
<keyword evidence="1 3" id="KW-0378">Hydrolase</keyword>
<comment type="pathway">
    <text evidence="3">Amino-sugar metabolism; N-acetylneuraminate degradation; D-fructose 6-phosphate from N-acetylneuraminate: step 5/5.</text>
</comment>
<dbReference type="InterPro" id="IPR037171">
    <property type="entry name" value="NagB/RpiA_transferase-like"/>
</dbReference>
<dbReference type="NCBIfam" id="TIGR00502">
    <property type="entry name" value="nagB"/>
    <property type="match status" value="1"/>
</dbReference>
<dbReference type="PANTHER" id="PTHR11280:SF5">
    <property type="entry name" value="GLUCOSAMINE-6-PHOSPHATE ISOMERASE"/>
    <property type="match status" value="1"/>
</dbReference>
<gene>
    <name evidence="3 5" type="primary">nagB</name>
    <name evidence="5" type="ORF">OW763_07395</name>
</gene>
<dbReference type="NCBIfam" id="NF001684">
    <property type="entry name" value="PRK00443.1-4"/>
    <property type="match status" value="1"/>
</dbReference>
<dbReference type="InterPro" id="IPR006148">
    <property type="entry name" value="Glc/Gal-6P_isomerase"/>
</dbReference>
<dbReference type="HAMAP" id="MF_01241">
    <property type="entry name" value="GlcN6P_deamin"/>
    <property type="match status" value="1"/>
</dbReference>
<dbReference type="Pfam" id="PF01182">
    <property type="entry name" value="Glucosamine_iso"/>
    <property type="match status" value="1"/>
</dbReference>
<sequence>MRIMILKDYNEMSKKAAKILASQVILKPNSILGLATGSTPVGMYNELIKFYNANEIDFSEVKTFNLDEYYGLNKNNEQSYYYFMMNNFFKHVNINLQNINIPNGMAEDIEKECFEYEEKILQSGGIDIQVLGIGANGHIGFNEPDVNFEASTHLVELEESTIKANSRFFKYIDEVPKKAISMGMKTIMQSKQIILLASGKNKAEVIKNAIEGKITPTVPASILQLHTNVTFIIDEAAASKLESKIEVAYG</sequence>
<evidence type="ECO:0000313" key="5">
    <source>
        <dbReference type="EMBL" id="MCY6484178.1"/>
    </source>
</evidence>
<dbReference type="EMBL" id="JAPQER010000002">
    <property type="protein sequence ID" value="MCY6484178.1"/>
    <property type="molecule type" value="Genomic_DNA"/>
</dbReference>
<evidence type="ECO:0000259" key="4">
    <source>
        <dbReference type="Pfam" id="PF01182"/>
    </source>
</evidence>
<proteinExistence type="inferred from homology"/>
<feature type="active site" description="For ring-opening step" evidence="3">
    <location>
        <position position="143"/>
    </location>
</feature>
<comment type="function">
    <text evidence="3">Catalyzes the reversible isomerization-deamination of glucosamine 6-phosphate (GlcN6P) to form fructose 6-phosphate (Fru6P) and ammonium ion.</text>
</comment>
<comment type="caution">
    <text evidence="3">Lacks conserved residue(s) required for the propagation of feature annotation.</text>
</comment>
<comment type="similarity">
    <text evidence="3">Belongs to the glucosamine/galactosamine-6-phosphate isomerase family. NagB subfamily.</text>
</comment>
<reference evidence="5" key="1">
    <citation type="submission" date="2022-12" db="EMBL/GenBank/DDBJ databases">
        <authorList>
            <person name="Wang J."/>
        </authorList>
    </citation>
    <scope>NUCLEOTIDE SEQUENCE</scope>
    <source>
        <strain evidence="5">HY-45-18</strain>
    </source>
</reference>
<feature type="active site" description="Proton acceptor; for enolization step" evidence="3">
    <location>
        <position position="67"/>
    </location>
</feature>
<dbReference type="PROSITE" id="PS01161">
    <property type="entry name" value="GLC_GALNAC_ISOMERASE"/>
    <property type="match status" value="1"/>
</dbReference>
<feature type="domain" description="Glucosamine/galactosamine-6-phosphate isomerase" evidence="4">
    <location>
        <begin position="27"/>
        <end position="227"/>
    </location>
</feature>
<dbReference type="GO" id="GO:0004342">
    <property type="term" value="F:glucosamine-6-phosphate deaminase activity"/>
    <property type="evidence" value="ECO:0007669"/>
    <property type="project" value="UniProtKB-EC"/>
</dbReference>
<dbReference type="SUPFAM" id="SSF100950">
    <property type="entry name" value="NagB/RpiA/CoA transferase-like"/>
    <property type="match status" value="1"/>
</dbReference>
<feature type="active site" description="For ring-opening step" evidence="3">
    <location>
        <position position="136"/>
    </location>
</feature>
<name>A0ABT4D2B8_9CLOT</name>
<comment type="caution">
    <text evidence="5">The sequence shown here is derived from an EMBL/GenBank/DDBJ whole genome shotgun (WGS) entry which is preliminary data.</text>
</comment>
<dbReference type="CDD" id="cd01399">
    <property type="entry name" value="GlcN6P_deaminase"/>
    <property type="match status" value="1"/>
</dbReference>
<dbReference type="EC" id="3.5.99.6" evidence="3"/>
<evidence type="ECO:0000256" key="2">
    <source>
        <dbReference type="ARBA" id="ARBA00023277"/>
    </source>
</evidence>
<organism evidence="5 6">
    <name type="scientific">Clostridium aestuarii</name>
    <dbReference type="NCBI Taxonomy" id="338193"/>
    <lineage>
        <taxon>Bacteria</taxon>
        <taxon>Bacillati</taxon>
        <taxon>Bacillota</taxon>
        <taxon>Clostridia</taxon>
        <taxon>Eubacteriales</taxon>
        <taxon>Clostridiaceae</taxon>
        <taxon>Clostridium</taxon>
    </lineage>
</organism>
<dbReference type="PANTHER" id="PTHR11280">
    <property type="entry name" value="GLUCOSAMINE-6-PHOSPHATE ISOMERASE"/>
    <property type="match status" value="1"/>
</dbReference>
<evidence type="ECO:0000313" key="6">
    <source>
        <dbReference type="Proteomes" id="UP001078443"/>
    </source>
</evidence>
<keyword evidence="6" id="KW-1185">Reference proteome</keyword>
<dbReference type="Proteomes" id="UP001078443">
    <property type="component" value="Unassembled WGS sequence"/>
</dbReference>
<evidence type="ECO:0000256" key="3">
    <source>
        <dbReference type="HAMAP-Rule" id="MF_01241"/>
    </source>
</evidence>
<dbReference type="RefSeq" id="WP_268040451.1">
    <property type="nucleotide sequence ID" value="NZ_JAPQER010000002.1"/>
</dbReference>
<protein>
    <recommendedName>
        <fullName evidence="3">Glucosamine-6-phosphate deaminase</fullName>
        <ecNumber evidence="3">3.5.99.6</ecNumber>
    </recommendedName>
    <alternativeName>
        <fullName evidence="3">GlcN6P deaminase</fullName>
        <shortName evidence="3">GNPDA</shortName>
    </alternativeName>
    <alternativeName>
        <fullName evidence="3">Glucosamine-6-phosphate isomerase</fullName>
    </alternativeName>
</protein>
<dbReference type="InterPro" id="IPR004547">
    <property type="entry name" value="Glucosamine6P_isomerase"/>
</dbReference>
<evidence type="ECO:0000256" key="1">
    <source>
        <dbReference type="ARBA" id="ARBA00022801"/>
    </source>
</evidence>
<comment type="catalytic activity">
    <reaction evidence="3">
        <text>alpha-D-glucosamine 6-phosphate + H2O = beta-D-fructose 6-phosphate + NH4(+)</text>
        <dbReference type="Rhea" id="RHEA:12172"/>
        <dbReference type="ChEBI" id="CHEBI:15377"/>
        <dbReference type="ChEBI" id="CHEBI:28938"/>
        <dbReference type="ChEBI" id="CHEBI:57634"/>
        <dbReference type="ChEBI" id="CHEBI:75989"/>
        <dbReference type="EC" id="3.5.99.6"/>
    </reaction>
</comment>
<feature type="active site" description="Proton acceptor; for ring-opening step" evidence="3">
    <location>
        <position position="138"/>
    </location>
</feature>
<keyword evidence="2 3" id="KW-0119">Carbohydrate metabolism</keyword>
<dbReference type="Gene3D" id="3.40.50.1360">
    <property type="match status" value="1"/>
</dbReference>
<accession>A0ABT4D2B8</accession>